<proteinExistence type="predicted"/>
<feature type="compositionally biased region" description="Low complexity" evidence="2">
    <location>
        <begin position="74"/>
        <end position="98"/>
    </location>
</feature>
<keyword evidence="1" id="KW-0175">Coiled coil</keyword>
<feature type="coiled-coil region" evidence="1">
    <location>
        <begin position="225"/>
        <end position="252"/>
    </location>
</feature>
<evidence type="ECO:0000313" key="4">
    <source>
        <dbReference type="Proteomes" id="UP000694255"/>
    </source>
</evidence>
<feature type="compositionally biased region" description="Basic and acidic residues" evidence="2">
    <location>
        <begin position="113"/>
        <end position="129"/>
    </location>
</feature>
<reference evidence="3 4" key="1">
    <citation type="journal article" date="2021" name="DNA Res.">
        <title>Genome analysis of Candida subhashii reveals its hybrid nature and dual mitochondrial genome conformations.</title>
        <authorList>
            <person name="Mixao V."/>
            <person name="Hegedusova E."/>
            <person name="Saus E."/>
            <person name="Pryszcz L.P."/>
            <person name="Cillingova A."/>
            <person name="Nosek J."/>
            <person name="Gabaldon T."/>
        </authorList>
    </citation>
    <scope>NUCLEOTIDE SEQUENCE [LARGE SCALE GENOMIC DNA]</scope>
    <source>
        <strain evidence="3 4">CBS 10753</strain>
    </source>
</reference>
<feature type="region of interest" description="Disordered" evidence="2">
    <location>
        <begin position="1"/>
        <end position="145"/>
    </location>
</feature>
<dbReference type="Proteomes" id="UP000694255">
    <property type="component" value="Unassembled WGS sequence"/>
</dbReference>
<dbReference type="AlphaFoldDB" id="A0A8J5QVY7"/>
<feature type="compositionally biased region" description="Polar residues" evidence="2">
    <location>
        <begin position="131"/>
        <end position="140"/>
    </location>
</feature>
<dbReference type="RefSeq" id="XP_049265969.1">
    <property type="nucleotide sequence ID" value="XM_049410466.1"/>
</dbReference>
<evidence type="ECO:0000256" key="2">
    <source>
        <dbReference type="SAM" id="MobiDB-lite"/>
    </source>
</evidence>
<name>A0A8J5QVY7_9ASCO</name>
<protein>
    <recommendedName>
        <fullName evidence="5">Bud neck protein 5</fullName>
    </recommendedName>
</protein>
<evidence type="ECO:0008006" key="5">
    <source>
        <dbReference type="Google" id="ProtNLM"/>
    </source>
</evidence>
<accession>A0A8J5QVY7</accession>
<feature type="compositionally biased region" description="Polar residues" evidence="2">
    <location>
        <begin position="19"/>
        <end position="29"/>
    </location>
</feature>
<gene>
    <name evidence="3" type="ORF">J8A68_000757</name>
</gene>
<feature type="compositionally biased region" description="Polar residues" evidence="2">
    <location>
        <begin position="1"/>
        <end position="10"/>
    </location>
</feature>
<dbReference type="OrthoDB" id="3993315at2759"/>
<comment type="caution">
    <text evidence="3">The sequence shown here is derived from an EMBL/GenBank/DDBJ whole genome shotgun (WGS) entry which is preliminary data.</text>
</comment>
<feature type="compositionally biased region" description="Basic and acidic residues" evidence="2">
    <location>
        <begin position="30"/>
        <end position="42"/>
    </location>
</feature>
<dbReference type="EMBL" id="JAGSYN010000047">
    <property type="protein sequence ID" value="KAG7665737.1"/>
    <property type="molecule type" value="Genomic_DNA"/>
</dbReference>
<organism evidence="3 4">
    <name type="scientific">[Candida] subhashii</name>
    <dbReference type="NCBI Taxonomy" id="561895"/>
    <lineage>
        <taxon>Eukaryota</taxon>
        <taxon>Fungi</taxon>
        <taxon>Dikarya</taxon>
        <taxon>Ascomycota</taxon>
        <taxon>Saccharomycotina</taxon>
        <taxon>Pichiomycetes</taxon>
        <taxon>Debaryomycetaceae</taxon>
        <taxon>Spathaspora</taxon>
    </lineage>
</organism>
<keyword evidence="4" id="KW-1185">Reference proteome</keyword>
<sequence length="313" mass="34833">MENQEGNTENAHSEETHTPDVNNAQPENNNKQDNKNEPEAAIEHIQSSESHDAETTESSIKDSPDTTDLNPNNSSPILSKSAGSSSSLSSLSSVNSTHSTDDLVKSLANANFNDKDSKSITVSNDDKEPGITSSSPTSNELPEVNIIPKALPKSVASKANFYNELSNIETTDDSRPLPKKAIKFTVRKVSRETIKSPTTSTTQYKAKRMSPQQSLEVDSKDAAKLRNAQTKYDQYKAKIAKIEKEINFLNNLLPPYNLEVDYNTRTKIVNAISKLNGRKDEIEKKKYDLGMIISRLWRVQEGTDIWVRSFDNK</sequence>
<evidence type="ECO:0000313" key="3">
    <source>
        <dbReference type="EMBL" id="KAG7665737.1"/>
    </source>
</evidence>
<feature type="compositionally biased region" description="Basic and acidic residues" evidence="2">
    <location>
        <begin position="49"/>
        <end position="64"/>
    </location>
</feature>
<evidence type="ECO:0000256" key="1">
    <source>
        <dbReference type="SAM" id="Coils"/>
    </source>
</evidence>
<dbReference type="GeneID" id="73467558"/>